<organism evidence="8 9">
    <name type="scientific">Candidatus Moanibacter tarae</name>
    <dbReference type="NCBI Taxonomy" id="2200854"/>
    <lineage>
        <taxon>Bacteria</taxon>
        <taxon>Pseudomonadati</taxon>
        <taxon>Verrucomicrobiota</taxon>
        <taxon>Opitutia</taxon>
        <taxon>Puniceicoccales</taxon>
        <taxon>Puniceicoccales incertae sedis</taxon>
        <taxon>Candidatus Moanibacter</taxon>
    </lineage>
</organism>
<name>A0A2Z4AFT6_9BACT</name>
<feature type="transmembrane region" description="Helical" evidence="6">
    <location>
        <begin position="307"/>
        <end position="325"/>
    </location>
</feature>
<feature type="transmembrane region" description="Helical" evidence="6">
    <location>
        <begin position="18"/>
        <end position="40"/>
    </location>
</feature>
<dbReference type="InterPro" id="IPR020846">
    <property type="entry name" value="MFS_dom"/>
</dbReference>
<feature type="domain" description="Major facilitator superfamily (MFS) profile" evidence="7">
    <location>
        <begin position="1"/>
        <end position="361"/>
    </location>
</feature>
<dbReference type="PROSITE" id="PS50850">
    <property type="entry name" value="MFS"/>
    <property type="match status" value="1"/>
</dbReference>
<feature type="transmembrane region" description="Helical" evidence="6">
    <location>
        <begin position="78"/>
        <end position="98"/>
    </location>
</feature>
<evidence type="ECO:0000256" key="5">
    <source>
        <dbReference type="ARBA" id="ARBA00023136"/>
    </source>
</evidence>
<gene>
    <name evidence="8" type="ORF">DF168_01649</name>
</gene>
<reference evidence="8 9" key="1">
    <citation type="submission" date="2018-06" db="EMBL/GenBank/DDBJ databases">
        <title>Draft Genome Sequence of a Novel Marine Bacterium Related to the Verrucomicrobia.</title>
        <authorList>
            <person name="Vosseberg J."/>
            <person name="Martijn J."/>
            <person name="Ettema T.J.G."/>
        </authorList>
    </citation>
    <scope>NUCLEOTIDE SEQUENCE [LARGE SCALE GENOMIC DNA]</scope>
    <source>
        <strain evidence="8">TARA_B100001123</strain>
    </source>
</reference>
<comment type="subcellular location">
    <subcellularLocation>
        <location evidence="1">Endomembrane system</location>
        <topology evidence="1">Multi-pass membrane protein</topology>
    </subcellularLocation>
</comment>
<dbReference type="EMBL" id="CP029803">
    <property type="protein sequence ID" value="AWT60435.1"/>
    <property type="molecule type" value="Genomic_DNA"/>
</dbReference>
<feature type="transmembrane region" description="Helical" evidence="6">
    <location>
        <begin position="209"/>
        <end position="231"/>
    </location>
</feature>
<keyword evidence="3 6" id="KW-0812">Transmembrane</keyword>
<dbReference type="GO" id="GO:0012505">
    <property type="term" value="C:endomembrane system"/>
    <property type="evidence" value="ECO:0007669"/>
    <property type="project" value="UniProtKB-SubCell"/>
</dbReference>
<dbReference type="SUPFAM" id="SSF103473">
    <property type="entry name" value="MFS general substrate transporter"/>
    <property type="match status" value="1"/>
</dbReference>
<keyword evidence="4 6" id="KW-1133">Transmembrane helix</keyword>
<evidence type="ECO:0000256" key="6">
    <source>
        <dbReference type="SAM" id="Phobius"/>
    </source>
</evidence>
<keyword evidence="2" id="KW-0813">Transport</keyword>
<feature type="transmembrane region" description="Helical" evidence="6">
    <location>
        <begin position="269"/>
        <end position="286"/>
    </location>
</feature>
<feature type="transmembrane region" description="Helical" evidence="6">
    <location>
        <begin position="46"/>
        <end position="66"/>
    </location>
</feature>
<dbReference type="KEGG" id="mtar:DF168_01649"/>
<evidence type="ECO:0000313" key="9">
    <source>
        <dbReference type="Proteomes" id="UP000247465"/>
    </source>
</evidence>
<evidence type="ECO:0000256" key="4">
    <source>
        <dbReference type="ARBA" id="ARBA00022989"/>
    </source>
</evidence>
<dbReference type="AlphaFoldDB" id="A0A2Z4AFT6"/>
<protein>
    <recommendedName>
        <fullName evidence="7">Major facilitator superfamily (MFS) profile domain-containing protein</fullName>
    </recommendedName>
</protein>
<dbReference type="Pfam" id="PF11700">
    <property type="entry name" value="ATG22"/>
    <property type="match status" value="1"/>
</dbReference>
<feature type="transmembrane region" description="Helical" evidence="6">
    <location>
        <begin position="238"/>
        <end position="257"/>
    </location>
</feature>
<evidence type="ECO:0000259" key="7">
    <source>
        <dbReference type="PROSITE" id="PS50850"/>
    </source>
</evidence>
<feature type="transmembrane region" description="Helical" evidence="6">
    <location>
        <begin position="118"/>
        <end position="135"/>
    </location>
</feature>
<dbReference type="GO" id="GO:0022857">
    <property type="term" value="F:transmembrane transporter activity"/>
    <property type="evidence" value="ECO:0007669"/>
    <property type="project" value="InterPro"/>
</dbReference>
<dbReference type="PANTHER" id="PTHR23519:SF1">
    <property type="entry name" value="AUTOPHAGY-RELATED PROTEIN 22"/>
    <property type="match status" value="1"/>
</dbReference>
<sequence length="365" mass="39343">MAPFLGALADRKGERKRFLLVFMTVGATATALLACVGKGAWPIASLVYIVAAVGFYGANLFYDALLPSVSSSNNRHTISGLGFSLGYLGSVILFGAQITLIQDPSLLGLSSTDSAIKVSFLSVALWWILFSFPLLSNIKETQIQPIESVGEAIKTSLLELGVIFHQIGSENRRLFWFLLAYWFYIDGAYTLITMATGYGAALGFSQSELIVTLVVVQVLGIPSSLVFGVLGQRIKAEWLILVTLVIYISVTLFSFGMTSEPFEVLGRPIVSIYILGACIGVAQGGLQSLSRSLYSSLIPTDRPASYFGLYNMVSRGAAIFGPFLLAVVSSTTGNPRYGTLPIAVLFLMGIVLLFKSMTEKCKKDS</sequence>
<proteinExistence type="predicted"/>
<dbReference type="PANTHER" id="PTHR23519">
    <property type="entry name" value="AUTOPHAGY-RELATED PROTEIN 22"/>
    <property type="match status" value="1"/>
</dbReference>
<feature type="transmembrane region" description="Helical" evidence="6">
    <location>
        <begin position="174"/>
        <end position="197"/>
    </location>
</feature>
<dbReference type="InterPro" id="IPR024671">
    <property type="entry name" value="Atg22-like"/>
</dbReference>
<evidence type="ECO:0000256" key="2">
    <source>
        <dbReference type="ARBA" id="ARBA00022448"/>
    </source>
</evidence>
<dbReference type="InterPro" id="IPR036259">
    <property type="entry name" value="MFS_trans_sf"/>
</dbReference>
<dbReference type="Proteomes" id="UP000247465">
    <property type="component" value="Chromosome"/>
</dbReference>
<evidence type="ECO:0000256" key="1">
    <source>
        <dbReference type="ARBA" id="ARBA00004127"/>
    </source>
</evidence>
<dbReference type="InterPro" id="IPR050495">
    <property type="entry name" value="ATG22/LtaA_families"/>
</dbReference>
<evidence type="ECO:0000313" key="8">
    <source>
        <dbReference type="EMBL" id="AWT60435.1"/>
    </source>
</evidence>
<keyword evidence="5 6" id="KW-0472">Membrane</keyword>
<evidence type="ECO:0000256" key="3">
    <source>
        <dbReference type="ARBA" id="ARBA00022692"/>
    </source>
</evidence>
<feature type="transmembrane region" description="Helical" evidence="6">
    <location>
        <begin position="337"/>
        <end position="354"/>
    </location>
</feature>
<dbReference type="Gene3D" id="1.20.1250.20">
    <property type="entry name" value="MFS general substrate transporter like domains"/>
    <property type="match status" value="1"/>
</dbReference>
<accession>A0A2Z4AFT6</accession>